<dbReference type="GO" id="GO:0006888">
    <property type="term" value="P:endoplasmic reticulum to Golgi vesicle-mediated transport"/>
    <property type="evidence" value="ECO:0007669"/>
    <property type="project" value="InterPro"/>
</dbReference>
<comment type="catalytic activity">
    <reaction evidence="10">
        <text>ATP + H2O + chloroplast-proteinSide 1 = ADP + phosphate + chloroplast-proteinSide 2.</text>
        <dbReference type="EC" id="7.4.2.4"/>
    </reaction>
</comment>
<dbReference type="InterPro" id="IPR011130">
    <property type="entry name" value="SecA_preprotein_X-link_dom"/>
</dbReference>
<evidence type="ECO:0000256" key="5">
    <source>
        <dbReference type="ARBA" id="ARBA00022840"/>
    </source>
</evidence>
<dbReference type="GO" id="GO:0030127">
    <property type="term" value="C:COPII vesicle coat"/>
    <property type="evidence" value="ECO:0007669"/>
    <property type="project" value="InterPro"/>
</dbReference>
<dbReference type="FunFam" id="1.20.120.730:FF:000007">
    <property type="entry name" value="Protein transport protein SEC23"/>
    <property type="match status" value="1"/>
</dbReference>
<keyword evidence="5 11" id="KW-0067">ATP-binding</keyword>
<dbReference type="SUPFAM" id="SSF82754">
    <property type="entry name" value="C-terminal, gelsolin-like domain of Sec23/24"/>
    <property type="match status" value="2"/>
</dbReference>
<keyword evidence="9" id="KW-0472">Membrane</keyword>
<dbReference type="SUPFAM" id="SSF81995">
    <property type="entry name" value="beta-sandwich domain of Sec23/24"/>
    <property type="match status" value="1"/>
</dbReference>
<evidence type="ECO:0000256" key="8">
    <source>
        <dbReference type="ARBA" id="ARBA00023010"/>
    </source>
</evidence>
<dbReference type="InterPro" id="IPR036670">
    <property type="entry name" value="SecA_X-link_sf"/>
</dbReference>
<evidence type="ECO:0000256" key="6">
    <source>
        <dbReference type="ARBA" id="ARBA00022927"/>
    </source>
</evidence>
<dbReference type="InterPro" id="IPR012990">
    <property type="entry name" value="Beta-sandwich_Sec23_24"/>
</dbReference>
<dbReference type="SUPFAM" id="SSF53300">
    <property type="entry name" value="vWA-like"/>
    <property type="match status" value="1"/>
</dbReference>
<dbReference type="SMART" id="SM00957">
    <property type="entry name" value="SecA_DEAD"/>
    <property type="match status" value="1"/>
</dbReference>
<dbReference type="InterPro" id="IPR036180">
    <property type="entry name" value="Gelsolin-like_dom_sf"/>
</dbReference>
<dbReference type="NCBIfam" id="TIGR00963">
    <property type="entry name" value="secA"/>
    <property type="match status" value="1"/>
</dbReference>
<dbReference type="InterPro" id="IPR029006">
    <property type="entry name" value="ADF-H/Gelsolin-like_dom_sf"/>
</dbReference>
<evidence type="ECO:0000256" key="10">
    <source>
        <dbReference type="ARBA" id="ARBA00034043"/>
    </source>
</evidence>
<dbReference type="PRINTS" id="PR00906">
    <property type="entry name" value="SECA"/>
</dbReference>
<dbReference type="GO" id="GO:0017038">
    <property type="term" value="P:protein import"/>
    <property type="evidence" value="ECO:0007669"/>
    <property type="project" value="InterPro"/>
</dbReference>
<dbReference type="Gene3D" id="3.40.50.300">
    <property type="entry name" value="P-loop containing nucleotide triphosphate hydrolases"/>
    <property type="match status" value="2"/>
</dbReference>
<evidence type="ECO:0000256" key="9">
    <source>
        <dbReference type="ARBA" id="ARBA00023136"/>
    </source>
</evidence>
<dbReference type="Gene3D" id="3.40.20.10">
    <property type="entry name" value="Severin"/>
    <property type="match status" value="2"/>
</dbReference>
<sequence>MVDYIQTSNNRPGFIPVSDSRMSAPIVLVIDECLDEPHLQHLQSSLHAFVDSLHLSTKLGIVSYGRTVSVYDFSEESVASADVLPGDKSPTQEQLKALIYGSGIYLSQMHASLPVAHAIFSSMRPYKLNFPEASRDRCLGTAVEVALAIIQGPSAELSRGVVKRSGGNSRIIVCAGGPNTYGPGSVPHSFSHPNYPHMEKMALKWMEQLGQEAHRHNTVVDILCAGTCPVRVPVLQPLAKASGGVLVLHDDFGEAFGVNLQRASSRAVGSHGLLEIRCSDDILITQVVGPGEEAHVDTQETYKNDSSLYIQMLSVEETQSFSLSMENKRDIKGDYVFFQFAVQFSNMFQADISRVITVRLPTVDSVSAYLESVQDEVAAVLIAKRTLLRAKNSSDAVDMRTTIDERVKDIALKFGSQIPKSKLYRFPKELSLLPELLFHLRRGPLLGSIIGHEDERSVLRYLFLNASFDLSLRMVAPRCLMHREKGTFEELPAHDLAMQSDAAVVLDHGTDVFIWLGAELAADEGRSASALAACRTLAEEITELRFPAPRILAFKEGSSQARYFVSRLIPAHKDPPYEQGAELAADEGRSASALAACRTLAEEITELRFPAPRILAFKEGSSQARYFVSRLIPAHKDPPYEQSPLVKHYNTTSVSPFSSKFLHFHKDYHQISHVGSSKYLQIFDVGAKTIKLGGSRGKRTLAMASLGGLLGGIFKGNDTGESTRQKYASTVDVINGLEAEMLALSDSELRDKTLVLKERAQKGEPLDSLLPEAFAVVREASKRVLGLRPFDVQLIGGMVLHKGEIAEMRTGEGKTLVAILPAYLNALTGKGVHVVTVNDYLARRDCEWVGQVPRFLGLKSVEELVLRRFNYCVIDEVDSILIDEARTPLIISGPAEKPSDRYYKAAKIAAAFERDIHYTVDEKQKTVLLTEQGYEDAEEILGVKDLYDPREQWASYVLNAIKAKELFLRDVTYIIRGKEVLIVDEFTGRVMQGRRWSDGLHQAVEAKEGLPIQNETITLASISYQNFFLQFPKLCGMTGTAATESTEFESIYKLKVTIVPTNKPMIRKDESDVVFRATTGKWRSVVVEISRMHKTGCPVLVGTTSVEQSDSLSEQLQEAGIPHEVLNAKPENVEREAEIVAQSGRLGAVTIATNMAGRGTDIILGGNAEFMARLKLREMLMPRVVKPAEGAFVSVKKPSPKKTWKVNENLFPCKLSNENTKLAEEAVDLAVKSWGQRSLSELEAEERLSYSCEKGPAQDEVIAKLRYAFLQVVKEYKVYTEEERKQVVSAGGLHVVGTERHESRRIDNQLRGRSGRQGDPGSSRFFLSLEDNIFRIFGGDRIQGLMRAFRVEDLPIESKMLTKALDEAQRKVENYFFDIRKQLFEYDEVLNSQRDRVYTERRRALESDNLQSLIIEYAELTMDDILEANIGSDAPKESWDFEKLIAKLKQYCYLLDDLTQIYLGDIVEKQAPGLMKEAERFLVLSNIDRLWKEHLQSIKFVQQAVGLRGYAQRDPLIEYKLEGYNLFLEMMAQIRRNVIYSIYQFQPVLVNKNQEQTQNEKSSKLDRNKNKPEPVVAAKSSSSAADHQATA</sequence>
<reference evidence="14 15" key="1">
    <citation type="journal article" date="2018" name="Sci. Data">
        <title>The draft genome sequence of cork oak.</title>
        <authorList>
            <person name="Ramos A.M."/>
            <person name="Usie A."/>
            <person name="Barbosa P."/>
            <person name="Barros P.M."/>
            <person name="Capote T."/>
            <person name="Chaves I."/>
            <person name="Simoes F."/>
            <person name="Abreu I."/>
            <person name="Carrasquinho I."/>
            <person name="Faro C."/>
            <person name="Guimaraes J.B."/>
            <person name="Mendonca D."/>
            <person name="Nobrega F."/>
            <person name="Rodrigues L."/>
            <person name="Saibo N.J.M."/>
            <person name="Varela M.C."/>
            <person name="Egas C."/>
            <person name="Matos J."/>
            <person name="Miguel C.M."/>
            <person name="Oliveira M.M."/>
            <person name="Ricardo C.P."/>
            <person name="Goncalves S."/>
        </authorList>
    </citation>
    <scope>NUCLEOTIDE SEQUENCE [LARGE SCALE GENOMIC DNA]</scope>
    <source>
        <strain evidence="15">cv. HL8</strain>
    </source>
</reference>
<dbReference type="Pfam" id="PF08033">
    <property type="entry name" value="Sec23_BS"/>
    <property type="match status" value="1"/>
</dbReference>
<evidence type="ECO:0000256" key="1">
    <source>
        <dbReference type="ARBA" id="ARBA00004170"/>
    </source>
</evidence>
<accession>A0AAW0KWG8</accession>
<dbReference type="Proteomes" id="UP000237347">
    <property type="component" value="Unassembled WGS sequence"/>
</dbReference>
<feature type="region of interest" description="Disordered" evidence="12">
    <location>
        <begin position="1300"/>
        <end position="1322"/>
    </location>
</feature>
<dbReference type="GO" id="GO:0006886">
    <property type="term" value="P:intracellular protein transport"/>
    <property type="evidence" value="ECO:0007669"/>
    <property type="project" value="InterPro"/>
</dbReference>
<dbReference type="PROSITE" id="PS51196">
    <property type="entry name" value="SECA_MOTOR_DEAD"/>
    <property type="match status" value="1"/>
</dbReference>
<comment type="similarity">
    <text evidence="2 11">Belongs to the SecA family.</text>
</comment>
<dbReference type="InterPro" id="IPR011115">
    <property type="entry name" value="SecA_DEAD"/>
</dbReference>
<dbReference type="InterPro" id="IPR014018">
    <property type="entry name" value="SecA_motor_DEAD"/>
</dbReference>
<evidence type="ECO:0000256" key="4">
    <source>
        <dbReference type="ARBA" id="ARBA00022741"/>
    </source>
</evidence>
<dbReference type="Gene3D" id="1.20.120.730">
    <property type="entry name" value="Sec23/Sec24 helical domain"/>
    <property type="match status" value="1"/>
</dbReference>
<organism evidence="14 15">
    <name type="scientific">Quercus suber</name>
    <name type="common">Cork oak</name>
    <dbReference type="NCBI Taxonomy" id="58331"/>
    <lineage>
        <taxon>Eukaryota</taxon>
        <taxon>Viridiplantae</taxon>
        <taxon>Streptophyta</taxon>
        <taxon>Embryophyta</taxon>
        <taxon>Tracheophyta</taxon>
        <taxon>Spermatophyta</taxon>
        <taxon>Magnoliopsida</taxon>
        <taxon>eudicotyledons</taxon>
        <taxon>Gunneridae</taxon>
        <taxon>Pentapetalae</taxon>
        <taxon>rosids</taxon>
        <taxon>fabids</taxon>
        <taxon>Fagales</taxon>
        <taxon>Fagaceae</taxon>
        <taxon>Quercus</taxon>
    </lineage>
</organism>
<dbReference type="SMART" id="SM00958">
    <property type="entry name" value="SecA_PP_bind"/>
    <property type="match status" value="1"/>
</dbReference>
<dbReference type="PANTHER" id="PTHR30612">
    <property type="entry name" value="SECA INNER MEMBRANE COMPONENT OF SEC PROTEIN SECRETION SYSTEM"/>
    <property type="match status" value="1"/>
</dbReference>
<dbReference type="InterPro" id="IPR006896">
    <property type="entry name" value="Sec23/24_trunk_dom"/>
</dbReference>
<keyword evidence="7" id="KW-1278">Translocase</keyword>
<dbReference type="GO" id="GO:0006605">
    <property type="term" value="P:protein targeting"/>
    <property type="evidence" value="ECO:0007669"/>
    <property type="project" value="InterPro"/>
</dbReference>
<dbReference type="EMBL" id="PKMF04000200">
    <property type="protein sequence ID" value="KAK7843579.1"/>
    <property type="molecule type" value="Genomic_DNA"/>
</dbReference>
<keyword evidence="3 11" id="KW-0813">Transport</keyword>
<dbReference type="GO" id="GO:0016464">
    <property type="term" value="F:chloroplast protein-transporting ATPase activity"/>
    <property type="evidence" value="ECO:0007669"/>
    <property type="project" value="UniProtKB-EC"/>
</dbReference>
<dbReference type="GO" id="GO:0005524">
    <property type="term" value="F:ATP binding"/>
    <property type="evidence" value="ECO:0007669"/>
    <property type="project" value="UniProtKB-KW"/>
</dbReference>
<dbReference type="PANTHER" id="PTHR30612:SF0">
    <property type="entry name" value="CHLOROPLAST PROTEIN-TRANSPORTING ATPASE"/>
    <property type="match status" value="1"/>
</dbReference>
<dbReference type="InterPro" id="IPR036175">
    <property type="entry name" value="Sec23/24_helical_dom_sf"/>
</dbReference>
<dbReference type="InterPro" id="IPR044722">
    <property type="entry name" value="SecA_SF2_C"/>
</dbReference>
<feature type="compositionally biased region" description="Basic and acidic residues" evidence="12">
    <location>
        <begin position="1561"/>
        <end position="1572"/>
    </location>
</feature>
<feature type="domain" description="SecA family profile" evidence="13">
    <location>
        <begin position="709"/>
        <end position="1358"/>
    </location>
</feature>
<feature type="region of interest" description="Disordered" evidence="12">
    <location>
        <begin position="1553"/>
        <end position="1591"/>
    </location>
</feature>
<keyword evidence="15" id="KW-1185">Reference proteome</keyword>
<dbReference type="Gene3D" id="1.10.3060.10">
    <property type="entry name" value="Helical scaffold and wing domains of SecA"/>
    <property type="match status" value="2"/>
</dbReference>
<dbReference type="InterPro" id="IPR036465">
    <property type="entry name" value="vWFA_dom_sf"/>
</dbReference>
<name>A0AAW0KWG8_QUESU</name>
<keyword evidence="4 11" id="KW-0547">Nucleotide-binding</keyword>
<dbReference type="SUPFAM" id="SSF81886">
    <property type="entry name" value="Helical scaffold and wing domains of SecA"/>
    <property type="match status" value="1"/>
</dbReference>
<feature type="compositionally biased region" description="Basic and acidic residues" evidence="12">
    <location>
        <begin position="1300"/>
        <end position="1310"/>
    </location>
</feature>
<comment type="caution">
    <text evidence="14">The sequence shown here is derived from an EMBL/GenBank/DDBJ whole genome shotgun (WGS) entry which is preliminary data.</text>
</comment>
<evidence type="ECO:0000256" key="11">
    <source>
        <dbReference type="RuleBase" id="RU003874"/>
    </source>
</evidence>
<evidence type="ECO:0000259" key="13">
    <source>
        <dbReference type="PROSITE" id="PS51196"/>
    </source>
</evidence>
<dbReference type="Pfam" id="PF04815">
    <property type="entry name" value="Sec23_helical"/>
    <property type="match status" value="1"/>
</dbReference>
<dbReference type="Pfam" id="PF07517">
    <property type="entry name" value="SecA_DEAD"/>
    <property type="match status" value="2"/>
</dbReference>
<dbReference type="Gene3D" id="3.40.50.410">
    <property type="entry name" value="von Willebrand factor, type A domain"/>
    <property type="match status" value="1"/>
</dbReference>
<dbReference type="InterPro" id="IPR006900">
    <property type="entry name" value="Sec23/24_helical_dom"/>
</dbReference>
<comment type="subcellular location">
    <subcellularLocation>
        <location evidence="1">Membrane</location>
        <topology evidence="1">Peripheral membrane protein</topology>
    </subcellularLocation>
</comment>
<dbReference type="Gene3D" id="3.90.1440.10">
    <property type="entry name" value="SecA, preprotein cross-linking domain"/>
    <property type="match status" value="1"/>
</dbReference>
<dbReference type="HAMAP" id="MF_01382">
    <property type="entry name" value="SecA"/>
    <property type="match status" value="1"/>
</dbReference>
<dbReference type="Pfam" id="PF21090">
    <property type="entry name" value="P-loop_SecA"/>
    <property type="match status" value="1"/>
</dbReference>
<dbReference type="PROSITE" id="PS01312">
    <property type="entry name" value="SECA"/>
    <property type="match status" value="1"/>
</dbReference>
<dbReference type="InterPro" id="IPR011116">
    <property type="entry name" value="SecA_Wing/Scaffold"/>
</dbReference>
<dbReference type="CDD" id="cd18803">
    <property type="entry name" value="SF2_C_secA"/>
    <property type="match status" value="1"/>
</dbReference>
<gene>
    <name evidence="14" type="primary">SECA1</name>
    <name evidence="14" type="ORF">CFP56_012191</name>
</gene>
<dbReference type="InterPro" id="IPR000185">
    <property type="entry name" value="SecA"/>
</dbReference>
<evidence type="ECO:0000256" key="2">
    <source>
        <dbReference type="ARBA" id="ARBA00007650"/>
    </source>
</evidence>
<proteinExistence type="inferred from homology"/>
<dbReference type="InterPro" id="IPR020937">
    <property type="entry name" value="SecA_CS"/>
</dbReference>
<dbReference type="Pfam" id="PF04811">
    <property type="entry name" value="Sec23_trunk"/>
    <property type="match status" value="1"/>
</dbReference>
<dbReference type="FunFam" id="3.90.1440.10:FF:000003">
    <property type="entry name" value="Preprotein translocase SecA subunit"/>
    <property type="match status" value="1"/>
</dbReference>
<protein>
    <recommendedName>
        <fullName evidence="11">Protein translocase subunit SecA</fullName>
    </recommendedName>
</protein>
<dbReference type="CDD" id="cd01468">
    <property type="entry name" value="trunk_domain"/>
    <property type="match status" value="1"/>
</dbReference>
<dbReference type="CDD" id="cd11280">
    <property type="entry name" value="gelsolin_like"/>
    <property type="match status" value="1"/>
</dbReference>
<dbReference type="SUPFAM" id="SSF81767">
    <property type="entry name" value="Pre-protein crosslinking domain of SecA"/>
    <property type="match status" value="1"/>
</dbReference>
<evidence type="ECO:0000313" key="15">
    <source>
        <dbReference type="Proteomes" id="UP000237347"/>
    </source>
</evidence>
<keyword evidence="8 11" id="KW-0811">Translocation</keyword>
<dbReference type="InterPro" id="IPR027417">
    <property type="entry name" value="P-loop_NTPase"/>
</dbReference>
<dbReference type="Pfam" id="PF01043">
    <property type="entry name" value="SecA_PP_bind"/>
    <property type="match status" value="1"/>
</dbReference>
<dbReference type="Pfam" id="PF07516">
    <property type="entry name" value="SecA_SW"/>
    <property type="match status" value="1"/>
</dbReference>
<evidence type="ECO:0000256" key="7">
    <source>
        <dbReference type="ARBA" id="ARBA00022967"/>
    </source>
</evidence>
<dbReference type="InterPro" id="IPR036266">
    <property type="entry name" value="SecA_Wing/Scaffold_sf"/>
</dbReference>
<evidence type="ECO:0000256" key="3">
    <source>
        <dbReference type="ARBA" id="ARBA00022448"/>
    </source>
</evidence>
<keyword evidence="6 11" id="KW-0653">Protein transport</keyword>
<dbReference type="SUPFAM" id="SSF81811">
    <property type="entry name" value="Helical domain of Sec23/24"/>
    <property type="match status" value="1"/>
</dbReference>
<dbReference type="SUPFAM" id="SSF52540">
    <property type="entry name" value="P-loop containing nucleoside triphosphate hydrolases"/>
    <property type="match status" value="2"/>
</dbReference>
<dbReference type="CDD" id="cd17928">
    <property type="entry name" value="DEXDc_SecA"/>
    <property type="match status" value="1"/>
</dbReference>
<evidence type="ECO:0000313" key="14">
    <source>
        <dbReference type="EMBL" id="KAK7843579.1"/>
    </source>
</evidence>
<evidence type="ECO:0000256" key="12">
    <source>
        <dbReference type="SAM" id="MobiDB-lite"/>
    </source>
</evidence>